<dbReference type="STRING" id="318464.IO99_04955"/>
<proteinExistence type="inferred from homology"/>
<keyword evidence="8" id="KW-1185">Reference proteome</keyword>
<keyword evidence="5" id="KW-0777">Teichoic acid biosynthesis</keyword>
<evidence type="ECO:0000256" key="1">
    <source>
        <dbReference type="ARBA" id="ARBA00004202"/>
    </source>
</evidence>
<dbReference type="InterPro" id="IPR043148">
    <property type="entry name" value="TagF_C"/>
</dbReference>
<evidence type="ECO:0000256" key="2">
    <source>
        <dbReference type="ARBA" id="ARBA00010488"/>
    </source>
</evidence>
<comment type="subcellular location">
    <subcellularLocation>
        <location evidence="1">Cell membrane</location>
        <topology evidence="1">Peripheral membrane protein</topology>
    </subcellularLocation>
</comment>
<protein>
    <recommendedName>
        <fullName evidence="9">CDP-glycerol:glycerophosphate glycerophosphotransferase</fullName>
    </recommendedName>
</protein>
<dbReference type="GO" id="GO:0047355">
    <property type="term" value="F:CDP-glycerol glycerophosphotransferase activity"/>
    <property type="evidence" value="ECO:0007669"/>
    <property type="project" value="InterPro"/>
</dbReference>
<keyword evidence="6" id="KW-0472">Membrane</keyword>
<dbReference type="Gene3D" id="3.40.50.11820">
    <property type="match status" value="1"/>
</dbReference>
<keyword evidence="3" id="KW-1003">Cell membrane</keyword>
<evidence type="ECO:0000313" key="8">
    <source>
        <dbReference type="Proteomes" id="UP000028542"/>
    </source>
</evidence>
<evidence type="ECO:0000256" key="6">
    <source>
        <dbReference type="ARBA" id="ARBA00023136"/>
    </source>
</evidence>
<dbReference type="InterPro" id="IPR043149">
    <property type="entry name" value="TagF_N"/>
</dbReference>
<name>A0A084JF85_9CLOT</name>
<dbReference type="eggNOG" id="COG1887">
    <property type="taxonomic scope" value="Bacteria"/>
</dbReference>
<evidence type="ECO:0000313" key="7">
    <source>
        <dbReference type="EMBL" id="KEZ87619.1"/>
    </source>
</evidence>
<evidence type="ECO:0000256" key="4">
    <source>
        <dbReference type="ARBA" id="ARBA00022679"/>
    </source>
</evidence>
<dbReference type="SUPFAM" id="SSF53756">
    <property type="entry name" value="UDP-Glycosyltransferase/glycogen phosphorylase"/>
    <property type="match status" value="1"/>
</dbReference>
<dbReference type="EMBL" id="JPMD01000010">
    <property type="protein sequence ID" value="KEZ87619.1"/>
    <property type="molecule type" value="Genomic_DNA"/>
</dbReference>
<dbReference type="Pfam" id="PF04464">
    <property type="entry name" value="Glyphos_transf"/>
    <property type="match status" value="1"/>
</dbReference>
<sequence>MTVNVKEERHTVRKLIFIFSSLIYKLFSLIPIKKDRIIMECDYGKGFYGNLLYIYKEIEKRNLTVEIIIPLNKGITIDVNNVKVVKTRTPLHLYYLATSKYWITNNHYYHFLKKRSGTIMINTWHAMGAFKRFGIDSAKSEEEINRFERDSKNIDYLLVSSSELRSIYSKALNVEENKILSMGIPRTDVLINEEEIEKARIRFYNKYPSLKDKKLILYAPTFRDDEKEYFNMQLNLKLLKNNFGDNYKFIFKLHPIIRNSYEIDDEVKDFVIDMGKENINDLMIVSNCLITDYSSVIFEYSLLKKPMAFFTYDFHKYKEELRNFYFHFEDFIPGEMMNTTEEIVTFINNAAMGDFDIDRINSFSSRFCEYKDGEASKRFVDYFLNF</sequence>
<dbReference type="GO" id="GO:0019350">
    <property type="term" value="P:teichoic acid biosynthetic process"/>
    <property type="evidence" value="ECO:0007669"/>
    <property type="project" value="UniProtKB-KW"/>
</dbReference>
<dbReference type="PANTHER" id="PTHR37316">
    <property type="entry name" value="TEICHOIC ACID GLYCEROL-PHOSPHATE PRIMASE"/>
    <property type="match status" value="1"/>
</dbReference>
<comment type="caution">
    <text evidence="7">The sequence shown here is derived from an EMBL/GenBank/DDBJ whole genome shotgun (WGS) entry which is preliminary data.</text>
</comment>
<accession>A0A084JF85</accession>
<dbReference type="PANTHER" id="PTHR37316:SF3">
    <property type="entry name" value="TEICHOIC ACID GLYCEROL-PHOSPHATE TRANSFERASE"/>
    <property type="match status" value="1"/>
</dbReference>
<dbReference type="Proteomes" id="UP000028542">
    <property type="component" value="Unassembled WGS sequence"/>
</dbReference>
<dbReference type="GO" id="GO:0005886">
    <property type="term" value="C:plasma membrane"/>
    <property type="evidence" value="ECO:0007669"/>
    <property type="project" value="UniProtKB-SubCell"/>
</dbReference>
<dbReference type="Gene3D" id="3.40.50.12580">
    <property type="match status" value="1"/>
</dbReference>
<reference evidence="7 8" key="1">
    <citation type="submission" date="2014-07" db="EMBL/GenBank/DDBJ databases">
        <title>Draft genome of Clostridium sulfidigenes 113A isolated from sediments associated with methane hydrate from Krishna Godavari basin.</title>
        <authorList>
            <person name="Honkalas V.S."/>
            <person name="Dabir A.P."/>
            <person name="Arora P."/>
            <person name="Dhakephalkar P.K."/>
        </authorList>
    </citation>
    <scope>NUCLEOTIDE SEQUENCE [LARGE SCALE GENOMIC DNA]</scope>
    <source>
        <strain evidence="7 8">113A</strain>
    </source>
</reference>
<keyword evidence="4" id="KW-0808">Transferase</keyword>
<organism evidence="7 8">
    <name type="scientific">Clostridium sulfidigenes</name>
    <dbReference type="NCBI Taxonomy" id="318464"/>
    <lineage>
        <taxon>Bacteria</taxon>
        <taxon>Bacillati</taxon>
        <taxon>Bacillota</taxon>
        <taxon>Clostridia</taxon>
        <taxon>Eubacteriales</taxon>
        <taxon>Clostridiaceae</taxon>
        <taxon>Clostridium</taxon>
    </lineage>
</organism>
<evidence type="ECO:0000256" key="5">
    <source>
        <dbReference type="ARBA" id="ARBA00022944"/>
    </source>
</evidence>
<dbReference type="AlphaFoldDB" id="A0A084JF85"/>
<gene>
    <name evidence="7" type="ORF">IO99_04955</name>
</gene>
<comment type="similarity">
    <text evidence="2">Belongs to the CDP-glycerol glycerophosphotransferase family.</text>
</comment>
<evidence type="ECO:0000256" key="3">
    <source>
        <dbReference type="ARBA" id="ARBA00022475"/>
    </source>
</evidence>
<dbReference type="InterPro" id="IPR007554">
    <property type="entry name" value="Glycerophosphate_synth"/>
</dbReference>
<evidence type="ECO:0008006" key="9">
    <source>
        <dbReference type="Google" id="ProtNLM"/>
    </source>
</evidence>
<dbReference type="InterPro" id="IPR051612">
    <property type="entry name" value="Teichoic_Acid_Biosynth"/>
</dbReference>